<dbReference type="FunFam" id="3.10.20.10:FF:000001">
    <property type="entry name" value="60S ribosomal protein L18a"/>
    <property type="match status" value="1"/>
</dbReference>
<dbReference type="GO" id="GO:1990904">
    <property type="term" value="C:ribonucleoprotein complex"/>
    <property type="evidence" value="ECO:0007669"/>
    <property type="project" value="UniProtKB-KW"/>
</dbReference>
<keyword evidence="3 4" id="KW-0687">Ribonucleoprotein</keyword>
<sequence length="177" mass="20885">MVQTLNQYEVVGRKLPTKTDAHPKVLRMKIFATNPVRARSKFWYFVRKLRRVKKVNGEILSVRRLYEKNPSHVKNFGIWLRYDSRTNSHNMYKEFRDTTLDGAIAQLYCDMAARHRARKSCIQIIKAVPIDAKDCKRPAVQQFHNSKISFPHPHTLPRNPSKKYRTIYKASRPNTFV</sequence>
<dbReference type="GO" id="GO:0003735">
    <property type="term" value="F:structural constituent of ribosome"/>
    <property type="evidence" value="ECO:0007669"/>
    <property type="project" value="InterPro"/>
</dbReference>
<keyword evidence="2 4" id="KW-0689">Ribosomal protein</keyword>
<protein>
    <recommendedName>
        <fullName evidence="4">60S ribosomal protein L18a</fullName>
    </recommendedName>
</protein>
<reference evidence="6" key="1">
    <citation type="submission" date="2017-11" db="EMBL/GenBank/DDBJ databases">
        <title>The sensing device of the deep-sea amphipod.</title>
        <authorList>
            <person name="Kobayashi H."/>
            <person name="Nagahama T."/>
            <person name="Arai W."/>
            <person name="Sasagawa Y."/>
            <person name="Umeda M."/>
            <person name="Hayashi T."/>
            <person name="Nikaido I."/>
            <person name="Watanabe H."/>
            <person name="Oguri K."/>
            <person name="Kitazato H."/>
            <person name="Fujioka K."/>
            <person name="Kido Y."/>
            <person name="Takami H."/>
        </authorList>
    </citation>
    <scope>NUCLEOTIDE SEQUENCE</scope>
    <source>
        <tissue evidence="6">Whole body</tissue>
    </source>
</reference>
<dbReference type="GO" id="GO:0006412">
    <property type="term" value="P:translation"/>
    <property type="evidence" value="ECO:0007669"/>
    <property type="project" value="InterPro"/>
</dbReference>
<comment type="similarity">
    <text evidence="1 4">Belongs to the eukaryotic ribosomal protein eL20 family.</text>
</comment>
<proteinExistence type="evidence at transcript level"/>
<dbReference type="InterPro" id="IPR023573">
    <property type="entry name" value="Ribosomal_eL20_dom"/>
</dbReference>
<dbReference type="InterPro" id="IPR028877">
    <property type="entry name" value="Ribosomal_eL20"/>
</dbReference>
<evidence type="ECO:0000256" key="1">
    <source>
        <dbReference type="ARBA" id="ARBA00009362"/>
    </source>
</evidence>
<evidence type="ECO:0000256" key="3">
    <source>
        <dbReference type="ARBA" id="ARBA00023274"/>
    </source>
</evidence>
<dbReference type="FunFam" id="3.10.20.10:FF:000002">
    <property type="entry name" value="60S ribosomal protein L18a"/>
    <property type="match status" value="1"/>
</dbReference>
<dbReference type="AlphaFoldDB" id="A0A6A7FQP9"/>
<accession>A0A6A7FQP9</accession>
<dbReference type="EMBL" id="IACT01001578">
    <property type="protein sequence ID" value="LAC20921.1"/>
    <property type="molecule type" value="mRNA"/>
</dbReference>
<feature type="domain" description="Large ribosomal subunit protein eL20" evidence="5">
    <location>
        <begin position="5"/>
        <end position="126"/>
    </location>
</feature>
<evidence type="ECO:0000256" key="2">
    <source>
        <dbReference type="ARBA" id="ARBA00022980"/>
    </source>
</evidence>
<evidence type="ECO:0000313" key="6">
    <source>
        <dbReference type="EMBL" id="LAC20921.1"/>
    </source>
</evidence>
<dbReference type="Pfam" id="PF01775">
    <property type="entry name" value="Ribosomal_L18A"/>
    <property type="match status" value="1"/>
</dbReference>
<dbReference type="HAMAP" id="MF_00273">
    <property type="entry name" value="Ribosomal_eL20"/>
    <property type="match status" value="1"/>
</dbReference>
<dbReference type="PANTHER" id="PTHR10052">
    <property type="entry name" value="60S RIBOSOMAL PROTEIN L18A"/>
    <property type="match status" value="1"/>
</dbReference>
<dbReference type="InterPro" id="IPR021138">
    <property type="entry name" value="Ribosomal_eL20_eukaryotes"/>
</dbReference>
<dbReference type="SUPFAM" id="SSF160374">
    <property type="entry name" value="RplX-like"/>
    <property type="match status" value="1"/>
</dbReference>
<dbReference type="Gene3D" id="3.10.20.10">
    <property type="match status" value="2"/>
</dbReference>
<name>A0A6A7FQP9_9CRUS</name>
<evidence type="ECO:0000256" key="4">
    <source>
        <dbReference type="PIRNR" id="PIRNR002190"/>
    </source>
</evidence>
<evidence type="ECO:0000259" key="5">
    <source>
        <dbReference type="Pfam" id="PF01775"/>
    </source>
</evidence>
<organism evidence="6">
    <name type="scientific">Hirondellea gigas</name>
    <dbReference type="NCBI Taxonomy" id="1518452"/>
    <lineage>
        <taxon>Eukaryota</taxon>
        <taxon>Metazoa</taxon>
        <taxon>Ecdysozoa</taxon>
        <taxon>Arthropoda</taxon>
        <taxon>Crustacea</taxon>
        <taxon>Multicrustacea</taxon>
        <taxon>Malacostraca</taxon>
        <taxon>Eumalacostraca</taxon>
        <taxon>Peracarida</taxon>
        <taxon>Amphipoda</taxon>
        <taxon>Amphilochidea</taxon>
        <taxon>Lysianassida</taxon>
        <taxon>Lysianassidira</taxon>
        <taxon>Lysianassoidea</taxon>
        <taxon>Lysianassidae</taxon>
        <taxon>Hirondellea</taxon>
    </lineage>
</organism>
<dbReference type="PIRSF" id="PIRSF002190">
    <property type="entry name" value="Ribosomal_L18a"/>
    <property type="match status" value="1"/>
</dbReference>
<dbReference type="GO" id="GO:0005840">
    <property type="term" value="C:ribosome"/>
    <property type="evidence" value="ECO:0007669"/>
    <property type="project" value="UniProtKB-KW"/>
</dbReference>